<feature type="domain" description="Integrase catalytic" evidence="1">
    <location>
        <begin position="9"/>
        <end position="204"/>
    </location>
</feature>
<dbReference type="PANTHER" id="PTHR47331:SF6">
    <property type="entry name" value="DOUBLECORTIN DOMAIN-CONTAINING PROTEIN"/>
    <property type="match status" value="1"/>
</dbReference>
<reference evidence="2" key="1">
    <citation type="submission" date="2024-06" db="UniProtKB">
        <authorList>
            <consortium name="RefSeq"/>
        </authorList>
    </citation>
    <scope>NUCLEOTIDE SEQUENCE [LARGE SCALE GENOMIC DNA]</scope>
</reference>
<dbReference type="GO" id="GO:0015074">
    <property type="term" value="P:DNA integration"/>
    <property type="evidence" value="ECO:0007669"/>
    <property type="project" value="InterPro"/>
</dbReference>
<accession>A0A8B8DYG6</accession>
<reference evidence="3" key="2">
    <citation type="submission" date="2025-08" db="UniProtKB">
        <authorList>
            <consortium name="RefSeq"/>
        </authorList>
    </citation>
    <scope>IDENTIFICATION</scope>
    <source>
        <tissue evidence="3">Whole sample</tissue>
    </source>
</reference>
<dbReference type="InterPro" id="IPR001584">
    <property type="entry name" value="Integrase_cat-core"/>
</dbReference>
<dbReference type="InterPro" id="IPR040676">
    <property type="entry name" value="DUF5641"/>
</dbReference>
<name>A0A8B8DYG6_CRAVI</name>
<dbReference type="Proteomes" id="UP000694844">
    <property type="component" value="Chromosome 1"/>
</dbReference>
<organism evidence="2 3">
    <name type="scientific">Crassostrea virginica</name>
    <name type="common">Eastern oyster</name>
    <dbReference type="NCBI Taxonomy" id="6565"/>
    <lineage>
        <taxon>Eukaryota</taxon>
        <taxon>Metazoa</taxon>
        <taxon>Spiralia</taxon>
        <taxon>Lophotrochozoa</taxon>
        <taxon>Mollusca</taxon>
        <taxon>Bivalvia</taxon>
        <taxon>Autobranchia</taxon>
        <taxon>Pteriomorphia</taxon>
        <taxon>Ostreida</taxon>
        <taxon>Ostreoidea</taxon>
        <taxon>Ostreidae</taxon>
        <taxon>Crassostrea</taxon>
    </lineage>
</organism>
<dbReference type="InterPro" id="IPR036397">
    <property type="entry name" value="RNaseH_sf"/>
</dbReference>
<evidence type="ECO:0000313" key="2">
    <source>
        <dbReference type="Proteomes" id="UP000694844"/>
    </source>
</evidence>
<dbReference type="KEGG" id="cvn:111129845"/>
<dbReference type="GO" id="GO:0003676">
    <property type="term" value="F:nucleic acid binding"/>
    <property type="evidence" value="ECO:0007669"/>
    <property type="project" value="InterPro"/>
</dbReference>
<dbReference type="GeneID" id="111129845"/>
<dbReference type="RefSeq" id="XP_022332041.1">
    <property type="nucleotide sequence ID" value="XM_022476333.1"/>
</dbReference>
<gene>
    <name evidence="3" type="primary">LOC111129845</name>
</gene>
<dbReference type="PROSITE" id="PS50994">
    <property type="entry name" value="INTEGRASE"/>
    <property type="match status" value="1"/>
</dbReference>
<dbReference type="OrthoDB" id="6092644at2759"/>
<dbReference type="AlphaFoldDB" id="A0A8B8DYG6"/>
<dbReference type="Pfam" id="PF18701">
    <property type="entry name" value="DUF5641"/>
    <property type="match status" value="1"/>
</dbReference>
<keyword evidence="2" id="KW-1185">Reference proteome</keyword>
<dbReference type="SUPFAM" id="SSF53098">
    <property type="entry name" value="Ribonuclease H-like"/>
    <property type="match status" value="1"/>
</dbReference>
<dbReference type="InterPro" id="IPR012337">
    <property type="entry name" value="RNaseH-like_sf"/>
</dbReference>
<proteinExistence type="predicted"/>
<dbReference type="Gene3D" id="3.30.420.10">
    <property type="entry name" value="Ribonuclease H-like superfamily/Ribonuclease H"/>
    <property type="match status" value="1"/>
</dbReference>
<evidence type="ECO:0000313" key="3">
    <source>
        <dbReference type="RefSeq" id="XP_022332041.1"/>
    </source>
</evidence>
<sequence>MADLPSVRVQQSPPFTYVGVDMFGHWEVVTRKTRGGSSNSKRSAILFTCLSSRASHIEVVEDMSSSAFINALRRFISIRGRVVEFRSDRGTNFVGCTDALGINAVNIEDPTFRSFLNKSGCSWIFNAPHSSHMGGVWERVIGLARRILDAILLKQPRRQLTHDVLVTLMAEVTAILNNRPLVPVSMDPYNPLVLTPNMLLTQKSETDIPPFHELDIRDMYASSWKHVQVIAQQFWKRWHNEYLQLLQQRRKWTDSKDNLQIDDVVLLRDKEAHRNNWSMGVVNRTFPNDDGKVRKIEVRTSRRGQLVHYVRPITEDRIKTVCRKDLCSDWRQAGSVLTGSGNLYSVLFRFTF</sequence>
<protein>
    <submittedName>
        <fullName evidence="3">Uncharacterized protein LOC111129845</fullName>
    </submittedName>
</protein>
<dbReference type="PANTHER" id="PTHR47331">
    <property type="entry name" value="PHD-TYPE DOMAIN-CONTAINING PROTEIN"/>
    <property type="match status" value="1"/>
</dbReference>
<evidence type="ECO:0000259" key="1">
    <source>
        <dbReference type="PROSITE" id="PS50994"/>
    </source>
</evidence>